<feature type="transmembrane region" description="Helical" evidence="5">
    <location>
        <begin position="233"/>
        <end position="252"/>
    </location>
</feature>
<dbReference type="InterPro" id="IPR013525">
    <property type="entry name" value="ABC2_TM"/>
</dbReference>
<dbReference type="EMBL" id="JACBXV010000126">
    <property type="protein sequence ID" value="NYS69644.1"/>
    <property type="molecule type" value="Genomic_DNA"/>
</dbReference>
<keyword evidence="2 5" id="KW-0812">Transmembrane</keyword>
<feature type="transmembrane region" description="Helical" evidence="5">
    <location>
        <begin position="137"/>
        <end position="163"/>
    </location>
</feature>
<evidence type="ECO:0000259" key="6">
    <source>
        <dbReference type="Pfam" id="PF01061"/>
    </source>
</evidence>
<accession>A0A853EKF3</accession>
<reference evidence="7 8" key="1">
    <citation type="submission" date="2020-07" db="EMBL/GenBank/DDBJ databases">
        <title>MOT database genomes.</title>
        <authorList>
            <person name="Joseph S."/>
            <person name="Aduse-Opoku J."/>
            <person name="Hashim A."/>
            <person name="Wade W."/>
            <person name="Curtis M."/>
        </authorList>
    </citation>
    <scope>NUCLEOTIDE SEQUENCE [LARGE SCALE GENOMIC DNA]</scope>
    <source>
        <strain evidence="7 8">WMus004</strain>
    </source>
</reference>
<dbReference type="GO" id="GO:0140359">
    <property type="term" value="F:ABC-type transporter activity"/>
    <property type="evidence" value="ECO:0007669"/>
    <property type="project" value="InterPro"/>
</dbReference>
<keyword evidence="3 5" id="KW-1133">Transmembrane helix</keyword>
<gene>
    <name evidence="7" type="ORF">HZZ05_08995</name>
</gene>
<proteinExistence type="predicted"/>
<dbReference type="AlphaFoldDB" id="A0A853EKF3"/>
<keyword evidence="4 5" id="KW-0472">Membrane</keyword>
<evidence type="ECO:0000256" key="1">
    <source>
        <dbReference type="ARBA" id="ARBA00004141"/>
    </source>
</evidence>
<dbReference type="Proteomes" id="UP000572528">
    <property type="component" value="Unassembled WGS sequence"/>
</dbReference>
<name>A0A853EKF3_9ACTO</name>
<feature type="domain" description="ABC-2 type transporter transmembrane" evidence="6">
    <location>
        <begin position="61"/>
        <end position="247"/>
    </location>
</feature>
<feature type="transmembrane region" description="Helical" evidence="5">
    <location>
        <begin position="175"/>
        <end position="198"/>
    </location>
</feature>
<sequence>MPWCGRAAPPPGWPPRPCWGEAPCAGPRAAPPWRWSEVALLHRTLSAARISWASSMAFATLGTAVTTLALLPLLDIAFDVLMGADLASQDLVRTGYAAALVGLAVTVASGIVSAVAADRNLGVFQEVCTLRRLDPAYWAAVSLMPMLLSTITGGLSIGAVFALSPAHDTALLGRVALLALCALACGALLGAGAAGAGVSLPDPYLGATLLSSALPILAGVIVPVSAYPPWLRALSALAPLSGTVGAITGSAVGALKDLGLSALWCAAGLAASQYAVHQLRSGVRHDPL</sequence>
<dbReference type="GO" id="GO:0016020">
    <property type="term" value="C:membrane"/>
    <property type="evidence" value="ECO:0007669"/>
    <property type="project" value="UniProtKB-SubCell"/>
</dbReference>
<evidence type="ECO:0000313" key="7">
    <source>
        <dbReference type="EMBL" id="NYS69644.1"/>
    </source>
</evidence>
<dbReference type="Pfam" id="PF01061">
    <property type="entry name" value="ABC2_membrane"/>
    <property type="match status" value="1"/>
</dbReference>
<feature type="transmembrane region" description="Helical" evidence="5">
    <location>
        <begin position="204"/>
        <end position="226"/>
    </location>
</feature>
<comment type="caution">
    <text evidence="7">The sequence shown here is derived from an EMBL/GenBank/DDBJ whole genome shotgun (WGS) entry which is preliminary data.</text>
</comment>
<protein>
    <submittedName>
        <fullName evidence="7">ABC transporter permease</fullName>
    </submittedName>
</protein>
<evidence type="ECO:0000256" key="2">
    <source>
        <dbReference type="ARBA" id="ARBA00022692"/>
    </source>
</evidence>
<feature type="transmembrane region" description="Helical" evidence="5">
    <location>
        <begin position="50"/>
        <end position="74"/>
    </location>
</feature>
<evidence type="ECO:0000256" key="3">
    <source>
        <dbReference type="ARBA" id="ARBA00022989"/>
    </source>
</evidence>
<evidence type="ECO:0000256" key="5">
    <source>
        <dbReference type="SAM" id="Phobius"/>
    </source>
</evidence>
<comment type="subcellular location">
    <subcellularLocation>
        <location evidence="1">Membrane</location>
        <topology evidence="1">Multi-pass membrane protein</topology>
    </subcellularLocation>
</comment>
<evidence type="ECO:0000313" key="8">
    <source>
        <dbReference type="Proteomes" id="UP000572528"/>
    </source>
</evidence>
<feature type="transmembrane region" description="Helical" evidence="5">
    <location>
        <begin position="95"/>
        <end position="117"/>
    </location>
</feature>
<organism evidence="7 8">
    <name type="scientific">Actinomyces bowdenii</name>
    <dbReference type="NCBI Taxonomy" id="131109"/>
    <lineage>
        <taxon>Bacteria</taxon>
        <taxon>Bacillati</taxon>
        <taxon>Actinomycetota</taxon>
        <taxon>Actinomycetes</taxon>
        <taxon>Actinomycetales</taxon>
        <taxon>Actinomycetaceae</taxon>
        <taxon>Actinomyces</taxon>
    </lineage>
</organism>
<evidence type="ECO:0000256" key="4">
    <source>
        <dbReference type="ARBA" id="ARBA00023136"/>
    </source>
</evidence>